<feature type="signal peptide" evidence="1">
    <location>
        <begin position="1"/>
        <end position="20"/>
    </location>
</feature>
<dbReference type="Proteomes" id="UP000253940">
    <property type="component" value="Chromosome"/>
</dbReference>
<evidence type="ECO:0000313" key="3">
    <source>
        <dbReference type="Proteomes" id="UP000253940"/>
    </source>
</evidence>
<keyword evidence="3" id="KW-1185">Reference proteome</keyword>
<keyword evidence="1" id="KW-0732">Signal</keyword>
<dbReference type="KEGG" id="mbah:HYN46_16460"/>
<proteinExistence type="predicted"/>
<dbReference type="Pfam" id="PF11220">
    <property type="entry name" value="DUF3015"/>
    <property type="match status" value="1"/>
</dbReference>
<evidence type="ECO:0000256" key="1">
    <source>
        <dbReference type="SAM" id="SignalP"/>
    </source>
</evidence>
<dbReference type="InterPro" id="IPR021383">
    <property type="entry name" value="DUF3015"/>
</dbReference>
<protein>
    <submittedName>
        <fullName evidence="2">DUF3015 domain-containing protein</fullName>
    </submittedName>
</protein>
<dbReference type="EMBL" id="CP031222">
    <property type="protein sequence ID" value="AXI04760.1"/>
    <property type="molecule type" value="Genomic_DNA"/>
</dbReference>
<dbReference type="AlphaFoldDB" id="A0A345PBV1"/>
<accession>A0A345PBV1</accession>
<dbReference type="RefSeq" id="WP_114900824.1">
    <property type="nucleotide sequence ID" value="NZ_CP031222.1"/>
</dbReference>
<organism evidence="2 3">
    <name type="scientific">Aquirhabdus parva</name>
    <dbReference type="NCBI Taxonomy" id="2283318"/>
    <lineage>
        <taxon>Bacteria</taxon>
        <taxon>Pseudomonadati</taxon>
        <taxon>Pseudomonadota</taxon>
        <taxon>Gammaproteobacteria</taxon>
        <taxon>Moraxellales</taxon>
        <taxon>Moraxellaceae</taxon>
        <taxon>Aquirhabdus</taxon>
    </lineage>
</organism>
<sequence length="160" mass="16560">MMKKLIVAAVLVACSSAAMADNDIGCGLGTQVWAGQKGIGPKVLGATTNGTFGNQTFGITFGTLGCRQNGVVTASARLGEFMGNNQESLARDMSVGQGESLNVLANLIGIKEQDKTVFFNATKTNFATIYAANNQTTGQVLAALQTVMAQDATLSAYKIA</sequence>
<evidence type="ECO:0000313" key="2">
    <source>
        <dbReference type="EMBL" id="AXI04760.1"/>
    </source>
</evidence>
<name>A0A345PBV1_9GAMM</name>
<dbReference type="OrthoDB" id="334910at2"/>
<feature type="chain" id="PRO_5016674834" evidence="1">
    <location>
        <begin position="21"/>
        <end position="160"/>
    </location>
</feature>
<gene>
    <name evidence="2" type="ORF">HYN46_16460</name>
</gene>
<reference evidence="2 3" key="1">
    <citation type="submission" date="2018-07" db="EMBL/GenBank/DDBJ databases">
        <title>Genome sequencing of Moraxellaceae gen. HYN0046.</title>
        <authorList>
            <person name="Kim M."/>
            <person name="Yi H."/>
        </authorList>
    </citation>
    <scope>NUCLEOTIDE SEQUENCE [LARGE SCALE GENOMIC DNA]</scope>
    <source>
        <strain evidence="2 3">HYN0046</strain>
    </source>
</reference>